<dbReference type="EMBL" id="BABT02000150">
    <property type="protein sequence ID" value="GAA98370.1"/>
    <property type="molecule type" value="Genomic_DNA"/>
</dbReference>
<protein>
    <recommendedName>
        <fullName evidence="5">Phosphatidate cytidylyltransferase</fullName>
    </recommendedName>
</protein>
<feature type="region of interest" description="Disordered" evidence="1">
    <location>
        <begin position="1"/>
        <end position="90"/>
    </location>
</feature>
<dbReference type="OrthoDB" id="5673at2759"/>
<reference evidence="3 4" key="2">
    <citation type="journal article" date="2012" name="Open Biol.">
        <title>Characteristics of nucleosomes and linker DNA regions on the genome of the basidiomycete Mixia osmundae revealed by mono- and dinucleosome mapping.</title>
        <authorList>
            <person name="Nishida H."/>
            <person name="Kondo S."/>
            <person name="Matsumoto T."/>
            <person name="Suzuki Y."/>
            <person name="Yoshikawa H."/>
            <person name="Taylor T.D."/>
            <person name="Sugiyama J."/>
        </authorList>
    </citation>
    <scope>NUCLEOTIDE SEQUENCE [LARGE SCALE GENOMIC DNA]</scope>
    <source>
        <strain evidence="4">CBS 9802 / IAM 14324 / JCM 22182 / KY 12970</strain>
    </source>
</reference>
<feature type="transmembrane region" description="Helical" evidence="2">
    <location>
        <begin position="250"/>
        <end position="268"/>
    </location>
</feature>
<name>G7E6B0_MIXOS</name>
<feature type="transmembrane region" description="Helical" evidence="2">
    <location>
        <begin position="343"/>
        <end position="360"/>
    </location>
</feature>
<keyword evidence="4" id="KW-1185">Reference proteome</keyword>
<dbReference type="InParanoid" id="G7E6B0"/>
<dbReference type="HOGENOM" id="CLU_031477_1_1_1"/>
<dbReference type="STRING" id="764103.G7E6B0"/>
<dbReference type="GO" id="GO:0005789">
    <property type="term" value="C:endoplasmic reticulum membrane"/>
    <property type="evidence" value="ECO:0007669"/>
    <property type="project" value="TreeGrafter"/>
</dbReference>
<accession>G7E6B0</accession>
<keyword evidence="2" id="KW-0472">Membrane</keyword>
<sequence>MPVKRAGKANGSASHAPASAYTNGHEHKQPSGLVAAQDEESDSSKSPLRRSTRGKSAATTESESDTATQLPNGSGNGLTNKSTPAAKRAKKIIKRSTTTEGDSTFAQLKAWSDRWEVPRKILHTSIGFYALYCWGTDIAVTALVRYQSVALIIIASAELLRHNNAPFEAFYESVLGFLMRESEKKGVNGVVYYLVGVITVLSLLPTDIAVLSVVILSWCDTAASITGKNFGSYTPRLTSISRFFAPKKSLAGFIGAAATGAFCAWAFWTSAATWGPHSSTSWLHNTTPRLVDFSGVKTQRPWAHIPRLPSPRSTVSLPVLMSASALISAVAESVYVFGLDDNLALPLLSGFGIWAFMYTMG</sequence>
<organism evidence="3 4">
    <name type="scientific">Mixia osmundae (strain CBS 9802 / IAM 14324 / JCM 22182 / KY 12970)</name>
    <dbReference type="NCBI Taxonomy" id="764103"/>
    <lineage>
        <taxon>Eukaryota</taxon>
        <taxon>Fungi</taxon>
        <taxon>Dikarya</taxon>
        <taxon>Basidiomycota</taxon>
        <taxon>Pucciniomycotina</taxon>
        <taxon>Mixiomycetes</taxon>
        <taxon>Mixiales</taxon>
        <taxon>Mixiaceae</taxon>
        <taxon>Mixia</taxon>
    </lineage>
</organism>
<dbReference type="AlphaFoldDB" id="G7E6B0"/>
<dbReference type="InterPro" id="IPR037997">
    <property type="entry name" value="Dgk1-like"/>
</dbReference>
<dbReference type="GO" id="GO:0004143">
    <property type="term" value="F:ATP-dependent diacylglycerol kinase activity"/>
    <property type="evidence" value="ECO:0007669"/>
    <property type="project" value="InterPro"/>
</dbReference>
<evidence type="ECO:0008006" key="5">
    <source>
        <dbReference type="Google" id="ProtNLM"/>
    </source>
</evidence>
<evidence type="ECO:0000313" key="3">
    <source>
        <dbReference type="EMBL" id="GAA98370.1"/>
    </source>
</evidence>
<keyword evidence="2" id="KW-1133">Transmembrane helix</keyword>
<dbReference type="PANTHER" id="PTHR31303:SF1">
    <property type="entry name" value="CTP-DEPENDENT DIACYLGLYCEROL KINASE 1"/>
    <property type="match status" value="1"/>
</dbReference>
<feature type="transmembrane region" description="Helical" evidence="2">
    <location>
        <begin position="315"/>
        <end position="337"/>
    </location>
</feature>
<dbReference type="eggNOG" id="KOG4453">
    <property type="taxonomic scope" value="Eukaryota"/>
</dbReference>
<feature type="compositionally biased region" description="Polar residues" evidence="1">
    <location>
        <begin position="69"/>
        <end position="83"/>
    </location>
</feature>
<evidence type="ECO:0000313" key="4">
    <source>
        <dbReference type="Proteomes" id="UP000009131"/>
    </source>
</evidence>
<keyword evidence="2" id="KW-0812">Transmembrane</keyword>
<comment type="caution">
    <text evidence="3">The sequence shown here is derived from an EMBL/GenBank/DDBJ whole genome shotgun (WGS) entry which is preliminary data.</text>
</comment>
<dbReference type="PANTHER" id="PTHR31303">
    <property type="entry name" value="CTP-DEPENDENT DIACYLGLYCEROL KINASE 1"/>
    <property type="match status" value="1"/>
</dbReference>
<dbReference type="FunCoup" id="G7E6B0">
    <property type="interactions" value="48"/>
</dbReference>
<dbReference type="GO" id="GO:0006654">
    <property type="term" value="P:phosphatidic acid biosynthetic process"/>
    <property type="evidence" value="ECO:0007669"/>
    <property type="project" value="TreeGrafter"/>
</dbReference>
<gene>
    <name evidence="3" type="primary">Mo05056</name>
    <name evidence="3" type="ORF">E5Q_05056</name>
</gene>
<dbReference type="Proteomes" id="UP000009131">
    <property type="component" value="Unassembled WGS sequence"/>
</dbReference>
<evidence type="ECO:0000256" key="2">
    <source>
        <dbReference type="SAM" id="Phobius"/>
    </source>
</evidence>
<reference evidence="3 4" key="1">
    <citation type="journal article" date="2011" name="J. Gen. Appl. Microbiol.">
        <title>Draft genome sequencing of the enigmatic basidiomycete Mixia osmundae.</title>
        <authorList>
            <person name="Nishida H."/>
            <person name="Nagatsuka Y."/>
            <person name="Sugiyama J."/>
        </authorList>
    </citation>
    <scope>NUCLEOTIDE SEQUENCE [LARGE SCALE GENOMIC DNA]</scope>
    <source>
        <strain evidence="4">CBS 9802 / IAM 14324 / JCM 22182 / KY 12970</strain>
    </source>
</reference>
<feature type="compositionally biased region" description="Low complexity" evidence="1">
    <location>
        <begin position="56"/>
        <end position="68"/>
    </location>
</feature>
<proteinExistence type="predicted"/>
<evidence type="ECO:0000256" key="1">
    <source>
        <dbReference type="SAM" id="MobiDB-lite"/>
    </source>
</evidence>
<feature type="transmembrane region" description="Helical" evidence="2">
    <location>
        <begin position="190"/>
        <end position="218"/>
    </location>
</feature>